<dbReference type="Proteomes" id="UP000016649">
    <property type="component" value="Unassembled WGS sequence"/>
</dbReference>
<dbReference type="EMBL" id="AWVH01000001">
    <property type="protein sequence ID" value="ERJ94598.1"/>
    <property type="molecule type" value="Genomic_DNA"/>
</dbReference>
<dbReference type="Pfam" id="PF25302">
    <property type="entry name" value="NADase_transloc"/>
    <property type="match status" value="1"/>
</dbReference>
<feature type="domain" description="NAD glycohydrolase translocation F5/8 type C" evidence="1">
    <location>
        <begin position="48"/>
        <end position="219"/>
    </location>
</feature>
<keyword evidence="3" id="KW-1185">Reference proteome</keyword>
<evidence type="ECO:0000313" key="3">
    <source>
        <dbReference type="Proteomes" id="UP000016649"/>
    </source>
</evidence>
<accession>A0ABN0P479</accession>
<dbReference type="RefSeq" id="WP_021685977.1">
    <property type="nucleotide sequence ID" value="NZ_KI260551.1"/>
</dbReference>
<evidence type="ECO:0000259" key="1">
    <source>
        <dbReference type="Pfam" id="PF25302"/>
    </source>
</evidence>
<organism evidence="2 3">
    <name type="scientific">Treponema lecithinolyticum ATCC 700332</name>
    <dbReference type="NCBI Taxonomy" id="1321815"/>
    <lineage>
        <taxon>Bacteria</taxon>
        <taxon>Pseudomonadati</taxon>
        <taxon>Spirochaetota</taxon>
        <taxon>Spirochaetia</taxon>
        <taxon>Spirochaetales</taxon>
        <taxon>Treponemataceae</taxon>
        <taxon>Treponema</taxon>
    </lineage>
</organism>
<dbReference type="InterPro" id="IPR057561">
    <property type="entry name" value="NADase_transloc"/>
</dbReference>
<sequence length="227" mass="25801">MKKQIIIALVLAIYTISKLTGQSSFFSIEDVTAYIERFKNNGLWQEGRSSVLIERNKPETEYELNKIWDRSISTTWAEGAAGAGIGEYVTIEVRFLPSLFFEDILSNIKIEGKLQINNGFCRSEKLFKDNNRVKRALITIYAVPLRVAQTGTFALKPGPMILKEFEIHIDDTNKLQVFNFDTEIQSFTDVEGSVDLFLRLTILEIYPGEKYNDTCISELHATAEIGN</sequence>
<evidence type="ECO:0000313" key="2">
    <source>
        <dbReference type="EMBL" id="ERJ94598.1"/>
    </source>
</evidence>
<gene>
    <name evidence="2" type="ORF">HMPREF9193_00004</name>
</gene>
<protein>
    <recommendedName>
        <fullName evidence="1">NAD glycohydrolase translocation F5/8 type C domain-containing protein</fullName>
    </recommendedName>
</protein>
<reference evidence="2 3" key="1">
    <citation type="submission" date="2013-08" db="EMBL/GenBank/DDBJ databases">
        <authorList>
            <person name="Weinstock G."/>
            <person name="Sodergren E."/>
            <person name="Wylie T."/>
            <person name="Fulton L."/>
            <person name="Fulton R."/>
            <person name="Fronick C."/>
            <person name="O'Laughlin M."/>
            <person name="Godfrey J."/>
            <person name="Miner T."/>
            <person name="Herter B."/>
            <person name="Appelbaum E."/>
            <person name="Cordes M."/>
            <person name="Lek S."/>
            <person name="Wollam A."/>
            <person name="Pepin K.H."/>
            <person name="Palsikar V.B."/>
            <person name="Mitreva M."/>
            <person name="Wilson R.K."/>
        </authorList>
    </citation>
    <scope>NUCLEOTIDE SEQUENCE [LARGE SCALE GENOMIC DNA]</scope>
    <source>
        <strain evidence="2 3">ATCC 700332</strain>
    </source>
</reference>
<comment type="caution">
    <text evidence="2">The sequence shown here is derived from an EMBL/GenBank/DDBJ whole genome shotgun (WGS) entry which is preliminary data.</text>
</comment>
<dbReference type="NCBIfam" id="NF047619">
    <property type="entry name" value="NADase_discoid"/>
    <property type="match status" value="1"/>
</dbReference>
<proteinExistence type="predicted"/>
<name>A0ABN0P479_TRELE</name>